<accession>A0A1G1WG35</accession>
<organism evidence="1 2">
    <name type="scientific">Candidatus Woykebacteria bacterium RBG_19FT_COMBO_43_10</name>
    <dbReference type="NCBI Taxonomy" id="1802598"/>
    <lineage>
        <taxon>Bacteria</taxon>
        <taxon>Candidatus Woykeibacteriota</taxon>
    </lineage>
</organism>
<sequence>MSQTGTKVKTADLVKEVKLLRSFVIGFAGKDDEGDYNPQFAERVLKALVEKPTEEFTDSKSFLVNLRKL</sequence>
<dbReference type="AlphaFoldDB" id="A0A1G1WG35"/>
<evidence type="ECO:0000313" key="1">
    <source>
        <dbReference type="EMBL" id="OGY26420.1"/>
    </source>
</evidence>
<dbReference type="Proteomes" id="UP000176645">
    <property type="component" value="Unassembled WGS sequence"/>
</dbReference>
<protein>
    <submittedName>
        <fullName evidence="1">Uncharacterized protein</fullName>
    </submittedName>
</protein>
<reference evidence="1 2" key="1">
    <citation type="journal article" date="2016" name="Nat. Commun.">
        <title>Thousands of microbial genomes shed light on interconnected biogeochemical processes in an aquifer system.</title>
        <authorList>
            <person name="Anantharaman K."/>
            <person name="Brown C.T."/>
            <person name="Hug L.A."/>
            <person name="Sharon I."/>
            <person name="Castelle C.J."/>
            <person name="Probst A.J."/>
            <person name="Thomas B.C."/>
            <person name="Singh A."/>
            <person name="Wilkins M.J."/>
            <person name="Karaoz U."/>
            <person name="Brodie E.L."/>
            <person name="Williams K.H."/>
            <person name="Hubbard S.S."/>
            <person name="Banfield J.F."/>
        </authorList>
    </citation>
    <scope>NUCLEOTIDE SEQUENCE [LARGE SCALE GENOMIC DNA]</scope>
</reference>
<proteinExistence type="predicted"/>
<name>A0A1G1WG35_9BACT</name>
<gene>
    <name evidence="1" type="ORF">A2Z42_04655</name>
</gene>
<evidence type="ECO:0000313" key="2">
    <source>
        <dbReference type="Proteomes" id="UP000176645"/>
    </source>
</evidence>
<comment type="caution">
    <text evidence="1">The sequence shown here is derived from an EMBL/GenBank/DDBJ whole genome shotgun (WGS) entry which is preliminary data.</text>
</comment>
<dbReference type="EMBL" id="MHCU01000070">
    <property type="protein sequence ID" value="OGY26420.1"/>
    <property type="molecule type" value="Genomic_DNA"/>
</dbReference>